<accession>A0AAV1ADT8</accession>
<dbReference type="Pfam" id="PF00226">
    <property type="entry name" value="DnaJ"/>
    <property type="match status" value="1"/>
</dbReference>
<dbReference type="Proteomes" id="UP001157006">
    <property type="component" value="Chromosome 4"/>
</dbReference>
<organism evidence="5 6">
    <name type="scientific">Vicia faba</name>
    <name type="common">Broad bean</name>
    <name type="synonym">Faba vulgaris</name>
    <dbReference type="NCBI Taxonomy" id="3906"/>
    <lineage>
        <taxon>Eukaryota</taxon>
        <taxon>Viridiplantae</taxon>
        <taxon>Streptophyta</taxon>
        <taxon>Embryophyta</taxon>
        <taxon>Tracheophyta</taxon>
        <taxon>Spermatophyta</taxon>
        <taxon>Magnoliopsida</taxon>
        <taxon>eudicotyledons</taxon>
        <taxon>Gunneridae</taxon>
        <taxon>Pentapetalae</taxon>
        <taxon>rosids</taxon>
        <taxon>fabids</taxon>
        <taxon>Fabales</taxon>
        <taxon>Fabaceae</taxon>
        <taxon>Papilionoideae</taxon>
        <taxon>50 kb inversion clade</taxon>
        <taxon>NPAAA clade</taxon>
        <taxon>Hologalegina</taxon>
        <taxon>IRL clade</taxon>
        <taxon>Fabeae</taxon>
        <taxon>Vicia</taxon>
    </lineage>
</organism>
<evidence type="ECO:0000256" key="3">
    <source>
        <dbReference type="ARBA" id="ARBA00022833"/>
    </source>
</evidence>
<dbReference type="CDD" id="cd15489">
    <property type="entry name" value="PHD_SF"/>
    <property type="match status" value="1"/>
</dbReference>
<dbReference type="Gene3D" id="1.10.287.110">
    <property type="entry name" value="DnaJ domain"/>
    <property type="match status" value="1"/>
</dbReference>
<reference evidence="5 6" key="1">
    <citation type="submission" date="2023-01" db="EMBL/GenBank/DDBJ databases">
        <authorList>
            <person name="Kreplak J."/>
        </authorList>
    </citation>
    <scope>NUCLEOTIDE SEQUENCE [LARGE SCALE GENOMIC DNA]</scope>
</reference>
<dbReference type="PANTHER" id="PTHR45496">
    <property type="entry name" value="CHAPERONE DNAJ-DOMAIN SUPERFAMILY PROTEIN"/>
    <property type="match status" value="1"/>
</dbReference>
<evidence type="ECO:0000256" key="2">
    <source>
        <dbReference type="ARBA" id="ARBA00022771"/>
    </source>
</evidence>
<dbReference type="SUPFAM" id="SSF46565">
    <property type="entry name" value="Chaperone J-domain"/>
    <property type="match status" value="1"/>
</dbReference>
<dbReference type="PANTHER" id="PTHR45496:SF9">
    <property type="entry name" value="CHAPERONE DNAJ-DOMAIN PROTEIN"/>
    <property type="match status" value="1"/>
</dbReference>
<keyword evidence="1" id="KW-0479">Metal-binding</keyword>
<gene>
    <name evidence="5" type="ORF">VFH_IV102160</name>
</gene>
<dbReference type="SUPFAM" id="SSF57903">
    <property type="entry name" value="FYVE/PHD zinc finger"/>
    <property type="match status" value="1"/>
</dbReference>
<dbReference type="AlphaFoldDB" id="A0AAV1ADT8"/>
<keyword evidence="3" id="KW-0862">Zinc</keyword>
<keyword evidence="6" id="KW-1185">Reference proteome</keyword>
<dbReference type="SMART" id="SM00271">
    <property type="entry name" value="DnaJ"/>
    <property type="match status" value="1"/>
</dbReference>
<dbReference type="InterPro" id="IPR036869">
    <property type="entry name" value="J_dom_sf"/>
</dbReference>
<evidence type="ECO:0000313" key="6">
    <source>
        <dbReference type="Proteomes" id="UP001157006"/>
    </source>
</evidence>
<proteinExistence type="predicted"/>
<dbReference type="EMBL" id="OX451739">
    <property type="protein sequence ID" value="CAI8608780.1"/>
    <property type="molecule type" value="Genomic_DNA"/>
</dbReference>
<feature type="domain" description="J" evidence="4">
    <location>
        <begin position="76"/>
        <end position="145"/>
    </location>
</feature>
<dbReference type="PROSITE" id="PS50076">
    <property type="entry name" value="DNAJ_2"/>
    <property type="match status" value="1"/>
</dbReference>
<dbReference type="GO" id="GO:0008270">
    <property type="term" value="F:zinc ion binding"/>
    <property type="evidence" value="ECO:0007669"/>
    <property type="project" value="UniProtKB-KW"/>
</dbReference>
<dbReference type="InterPro" id="IPR053052">
    <property type="entry name" value="Imprinting_Balance_Reg"/>
</dbReference>
<protein>
    <recommendedName>
        <fullName evidence="4">J domain-containing protein</fullName>
    </recommendedName>
</protein>
<name>A0AAV1ADT8_VICFA</name>
<keyword evidence="2" id="KW-0863">Zinc-finger</keyword>
<evidence type="ECO:0000256" key="1">
    <source>
        <dbReference type="ARBA" id="ARBA00022723"/>
    </source>
</evidence>
<sequence>MERDDKTPQEPVSYHSSLRSGATLLSRRMFRTCRNFIQRQPRSDPEIATQLDRMLAIIDVLEAASLRVGLGNNLPDHYAILQLKPSDDTTNRDLVRQRYKTLVRKLDPNKNMFPLAEEALMKVRESWQVLSDPVQLDRFEKELKGEAEVVSPASFWTMCPYCWYLHEYEKKYEDFTLRCGNCQRTFHGSPVKPPEPESMVEGKEQYYCYHMSLPLRYPVDENCSFEIGGNGGRKMRIKTVANRSKVKGFVVPDSESESDPEMEVEL</sequence>
<evidence type="ECO:0000259" key="4">
    <source>
        <dbReference type="PROSITE" id="PS50076"/>
    </source>
</evidence>
<dbReference type="InterPro" id="IPR011011">
    <property type="entry name" value="Znf_FYVE_PHD"/>
</dbReference>
<dbReference type="InterPro" id="IPR001623">
    <property type="entry name" value="DnaJ_domain"/>
</dbReference>
<evidence type="ECO:0000313" key="5">
    <source>
        <dbReference type="EMBL" id="CAI8608780.1"/>
    </source>
</evidence>